<name>A0ACB8RGD0_9AGAM</name>
<sequence length="159" mass="17156">MDYLTPCLKGAASPVHVYFTADPMPAFSASVTEVIWVTPKAGDANQAATLKTLNKILEFANNPPDSLIHASYGSVLEKAGTFCVVIGWSSFKVHVRPKTYPTIRNIIGDEVQLAKAVLELVRNTVFGDPDGSTVMEPIIIELAEEAAVKPVHCALTKFV</sequence>
<gene>
    <name evidence="1" type="ORF">FA95DRAFT_1563573</name>
</gene>
<protein>
    <submittedName>
        <fullName evidence="1">Uncharacterized protein</fullName>
    </submittedName>
</protein>
<dbReference type="EMBL" id="MU276030">
    <property type="protein sequence ID" value="KAI0043158.1"/>
    <property type="molecule type" value="Genomic_DNA"/>
</dbReference>
<reference evidence="1" key="1">
    <citation type="submission" date="2021-02" db="EMBL/GenBank/DDBJ databases">
        <authorList>
            <consortium name="DOE Joint Genome Institute"/>
            <person name="Ahrendt S."/>
            <person name="Looney B.P."/>
            <person name="Miyauchi S."/>
            <person name="Morin E."/>
            <person name="Drula E."/>
            <person name="Courty P.E."/>
            <person name="Chicoki N."/>
            <person name="Fauchery L."/>
            <person name="Kohler A."/>
            <person name="Kuo A."/>
            <person name="Labutti K."/>
            <person name="Pangilinan J."/>
            <person name="Lipzen A."/>
            <person name="Riley R."/>
            <person name="Andreopoulos W."/>
            <person name="He G."/>
            <person name="Johnson J."/>
            <person name="Barry K.W."/>
            <person name="Grigoriev I.V."/>
            <person name="Nagy L."/>
            <person name="Hibbett D."/>
            <person name="Henrissat B."/>
            <person name="Matheny P.B."/>
            <person name="Labbe J."/>
            <person name="Martin F."/>
        </authorList>
    </citation>
    <scope>NUCLEOTIDE SEQUENCE</scope>
    <source>
        <strain evidence="1">FP105234-sp</strain>
    </source>
</reference>
<evidence type="ECO:0000313" key="1">
    <source>
        <dbReference type="EMBL" id="KAI0043158.1"/>
    </source>
</evidence>
<evidence type="ECO:0000313" key="2">
    <source>
        <dbReference type="Proteomes" id="UP000814033"/>
    </source>
</evidence>
<dbReference type="Proteomes" id="UP000814033">
    <property type="component" value="Unassembled WGS sequence"/>
</dbReference>
<comment type="caution">
    <text evidence="1">The sequence shown here is derived from an EMBL/GenBank/DDBJ whole genome shotgun (WGS) entry which is preliminary data.</text>
</comment>
<accession>A0ACB8RGD0</accession>
<organism evidence="1 2">
    <name type="scientific">Auriscalpium vulgare</name>
    <dbReference type="NCBI Taxonomy" id="40419"/>
    <lineage>
        <taxon>Eukaryota</taxon>
        <taxon>Fungi</taxon>
        <taxon>Dikarya</taxon>
        <taxon>Basidiomycota</taxon>
        <taxon>Agaricomycotina</taxon>
        <taxon>Agaricomycetes</taxon>
        <taxon>Russulales</taxon>
        <taxon>Auriscalpiaceae</taxon>
        <taxon>Auriscalpium</taxon>
    </lineage>
</organism>
<reference evidence="1" key="2">
    <citation type="journal article" date="2022" name="New Phytol.">
        <title>Evolutionary transition to the ectomycorrhizal habit in the genomes of a hyperdiverse lineage of mushroom-forming fungi.</title>
        <authorList>
            <person name="Looney B."/>
            <person name="Miyauchi S."/>
            <person name="Morin E."/>
            <person name="Drula E."/>
            <person name="Courty P.E."/>
            <person name="Kohler A."/>
            <person name="Kuo A."/>
            <person name="LaButti K."/>
            <person name="Pangilinan J."/>
            <person name="Lipzen A."/>
            <person name="Riley R."/>
            <person name="Andreopoulos W."/>
            <person name="He G."/>
            <person name="Johnson J."/>
            <person name="Nolan M."/>
            <person name="Tritt A."/>
            <person name="Barry K.W."/>
            <person name="Grigoriev I.V."/>
            <person name="Nagy L.G."/>
            <person name="Hibbett D."/>
            <person name="Henrissat B."/>
            <person name="Matheny P.B."/>
            <person name="Labbe J."/>
            <person name="Martin F.M."/>
        </authorList>
    </citation>
    <scope>NUCLEOTIDE SEQUENCE</scope>
    <source>
        <strain evidence="1">FP105234-sp</strain>
    </source>
</reference>
<keyword evidence="2" id="KW-1185">Reference proteome</keyword>
<proteinExistence type="predicted"/>